<gene>
    <name evidence="1" type="ORF">FHQ07_06245</name>
</gene>
<accession>A0A5B7ZQP6</accession>
<dbReference type="SUPFAM" id="SSF54523">
    <property type="entry name" value="Pili subunits"/>
    <property type="match status" value="1"/>
</dbReference>
<evidence type="ECO:0000313" key="2">
    <source>
        <dbReference type="Proteomes" id="UP000308149"/>
    </source>
</evidence>
<protein>
    <submittedName>
        <fullName evidence="1">Prepilin-type N-terminal cleavage/methylation domain-containing protein</fullName>
    </submittedName>
</protein>
<organism evidence="1 2">
    <name type="scientific">Thermomonas aquatica</name>
    <dbReference type="NCBI Taxonomy" id="2202149"/>
    <lineage>
        <taxon>Bacteria</taxon>
        <taxon>Pseudomonadati</taxon>
        <taxon>Pseudomonadota</taxon>
        <taxon>Gammaproteobacteria</taxon>
        <taxon>Lysobacterales</taxon>
        <taxon>Lysobacteraceae</taxon>
        <taxon>Thermomonas</taxon>
    </lineage>
</organism>
<dbReference type="Proteomes" id="UP000308149">
    <property type="component" value="Chromosome"/>
</dbReference>
<dbReference type="Pfam" id="PF07963">
    <property type="entry name" value="N_methyl"/>
    <property type="match status" value="1"/>
</dbReference>
<dbReference type="InterPro" id="IPR012902">
    <property type="entry name" value="N_methyl_site"/>
</dbReference>
<dbReference type="KEGG" id="thes:FHQ07_06245"/>
<dbReference type="PROSITE" id="PS00409">
    <property type="entry name" value="PROKAR_NTER_METHYL"/>
    <property type="match status" value="1"/>
</dbReference>
<keyword evidence="2" id="KW-1185">Reference proteome</keyword>
<dbReference type="EMBL" id="CP040871">
    <property type="protein sequence ID" value="QDA56945.1"/>
    <property type="molecule type" value="Genomic_DNA"/>
</dbReference>
<dbReference type="AlphaFoldDB" id="A0A5B7ZQP6"/>
<evidence type="ECO:0000313" key="1">
    <source>
        <dbReference type="EMBL" id="QDA56945.1"/>
    </source>
</evidence>
<dbReference type="InterPro" id="IPR045584">
    <property type="entry name" value="Pilin-like"/>
</dbReference>
<dbReference type="OrthoDB" id="6028421at2"/>
<dbReference type="NCBIfam" id="TIGR02532">
    <property type="entry name" value="IV_pilin_GFxxxE"/>
    <property type="match status" value="1"/>
</dbReference>
<dbReference type="Gene3D" id="3.30.700.10">
    <property type="entry name" value="Glycoprotein, Type 4 Pilin"/>
    <property type="match status" value="1"/>
</dbReference>
<proteinExistence type="predicted"/>
<sequence>MRHRGFTLLEMIVVLAILGLATALVAPSALRGIDSWRRRAELDSLLDQIRALPGNARASGRAIVLSDGALKSKDAPLRIASGWTLSVPTPWKVNANGVCLGGQVSIGNSYGSRTIVVAAPFCDPILRP</sequence>
<reference evidence="1 2" key="1">
    <citation type="submission" date="2019-06" db="EMBL/GenBank/DDBJ databases">
        <title>Thermomonas aquatica sp. nov., isolated from an industrial wastewater treatment plant.</title>
        <authorList>
            <person name="Jeon J.H."/>
            <person name="Park D.-S."/>
        </authorList>
    </citation>
    <scope>NUCLEOTIDE SEQUENCE [LARGE SCALE GENOMIC DNA]</scope>
    <source>
        <strain evidence="1 2">SY21</strain>
    </source>
</reference>
<name>A0A5B7ZQP6_9GAMM</name>